<sequence length="1141" mass="127485">MDNQSNKPHRTSKGKAKENTGELRGRNPKAFAPASGRRAEKNARRNVEKDQTRLHVPAIDRTFGGHGAGQGMSSVLGQADKEEGPPPIIVAVIGPPGVGKTTLVRSLVRRYTKTTLSDIRGPVTVVTGKARRLTLVECPNDLGAIIDISKVADLVLLLIDGSFGFEMETFEALSALSSHGMPKLIGVLTHIDLIKSPALLKAQKKRLKTRFWTEVYDGAKLFYLSGVINGRYPDREILNLSRFISIAKFRPLTFRNTHSYMVADRLEDLTPREQIRTRPEQDRTIALWGYLRGVPLRAPSAASSVRVHIPGSGVDAFQVDQMTPLPDPCPLPTQESEKRRKLSEKNKLVHAPMSGGAGGGVVFDGERIWINTAGTFTKRSAENEDGANPELVGEGERMVMDLQDVNSTLRQGIASSQIRLLGSSRDPLQIENNDPSDDEDLEDNEIGDSDSADDVDVLESDIDDNVTRLRESRRPALAGRAQLDPQLESDSDDEAAFAESDSELGNEASEADHGTSSADEIPILPQWKQDLASKAAQAFASSTARRKPDLMKLIYDSELTPLEICYGAAEEVVRDADLTDDDNLFVVRKPTEVLAERLEDRSRAPLDLDRLRSWENPETLMALRSRFITGDNVTAVPASNAYESDGEGADFEDLEGEDSASKLAEASESAADAQVDSRAALQAKKAELKRKFDQQYDDSSDDEGKKDFYTEQKEEMAKRLRATRIEFANDDLETRALVEGHRPGTYVRMEISGVPSELVEHFDPTFPLVVGSLTSHEENMGFVQMRLKKHRWHSKILKTSDPLILSIGWRRFQTVPIYSLDDGTRNRMLKYTPEHMHCLATFYGPTATPNTGVCAFNTIRNEQRAFRVSATGVVLEASGSTQITKKIKLTGIPYKIFKNTAFVKDMFTTALEVAKFEGANIRTVSGIRGQIKKALAKPEGCFRAAFEDKVLVSDIIFLRAWYEIHPRKFYNPVGSLLLEDKSLWTGMRLTGEVRRHEGVKTPSNINSLYKPVERQTRRFNPLKVPRKLEASLPFANKPKEMLPQTKQTYMQKRAVVLQPEEKKAIGLLQQIQAIQKQKLAKRSSKQTERKQERLKKLAKGEEARQSREKLSRKEYYRETGIIEKRKADGEDTSKSRKRSRS</sequence>
<dbReference type="InterPro" id="IPR007034">
    <property type="entry name" value="BMS1_TSR1_C"/>
</dbReference>
<dbReference type="GO" id="GO:0030686">
    <property type="term" value="C:90S preribosome"/>
    <property type="evidence" value="ECO:0007669"/>
    <property type="project" value="TreeGrafter"/>
</dbReference>
<reference evidence="14 15" key="2">
    <citation type="journal article" date="2012" name="Open Biol.">
        <title>Characteristics of nucleosomes and linker DNA regions on the genome of the basidiomycete Mixia osmundae revealed by mono- and dinucleosome mapping.</title>
        <authorList>
            <person name="Nishida H."/>
            <person name="Kondo S."/>
            <person name="Matsumoto T."/>
            <person name="Suzuki Y."/>
            <person name="Yoshikawa H."/>
            <person name="Taylor T.D."/>
            <person name="Sugiyama J."/>
        </authorList>
    </citation>
    <scope>NUCLEOTIDE SEQUENCE [LARGE SCALE GENOMIC DNA]</scope>
    <source>
        <strain evidence="15">CBS 9802 / IAM 14324 / JCM 22182 / KY 12970</strain>
    </source>
</reference>
<dbReference type="InterPro" id="IPR027417">
    <property type="entry name" value="P-loop_NTPase"/>
</dbReference>
<dbReference type="AlphaFoldDB" id="G7DTC5"/>
<dbReference type="GO" id="GO:0005524">
    <property type="term" value="F:ATP binding"/>
    <property type="evidence" value="ECO:0007669"/>
    <property type="project" value="UniProtKB-KW"/>
</dbReference>
<dbReference type="eggNOG" id="KOG1951">
    <property type="taxonomic scope" value="Eukaryota"/>
</dbReference>
<feature type="compositionally biased region" description="Basic and acidic residues" evidence="12">
    <location>
        <begin position="1085"/>
        <end position="1134"/>
    </location>
</feature>
<evidence type="ECO:0000256" key="1">
    <source>
        <dbReference type="ARBA" id="ARBA00004604"/>
    </source>
</evidence>
<comment type="caution">
    <text evidence="14">The sequence shown here is derived from an EMBL/GenBank/DDBJ whole genome shotgun (WGS) entry which is preliminary data.</text>
</comment>
<comment type="catalytic activity">
    <reaction evidence="9">
        <text>GTP + H2O = GDP + phosphate + H(+)</text>
        <dbReference type="Rhea" id="RHEA:19669"/>
        <dbReference type="ChEBI" id="CHEBI:15377"/>
        <dbReference type="ChEBI" id="CHEBI:15378"/>
        <dbReference type="ChEBI" id="CHEBI:37565"/>
        <dbReference type="ChEBI" id="CHEBI:43474"/>
        <dbReference type="ChEBI" id="CHEBI:58189"/>
    </reaction>
    <physiologicalReaction direction="left-to-right" evidence="9">
        <dbReference type="Rhea" id="RHEA:19670"/>
    </physiologicalReaction>
</comment>
<dbReference type="GO" id="GO:0005654">
    <property type="term" value="C:nucleoplasm"/>
    <property type="evidence" value="ECO:0007669"/>
    <property type="project" value="UniProtKB-ARBA"/>
</dbReference>
<dbReference type="PROSITE" id="PS51714">
    <property type="entry name" value="G_BMS1"/>
    <property type="match status" value="1"/>
</dbReference>
<dbReference type="PANTHER" id="PTHR12858">
    <property type="entry name" value="RIBOSOME BIOGENESIS PROTEIN"/>
    <property type="match status" value="1"/>
</dbReference>
<dbReference type="SUPFAM" id="SSF52540">
    <property type="entry name" value="P-loop containing nucleoside triphosphate hydrolases"/>
    <property type="match status" value="1"/>
</dbReference>
<feature type="region of interest" description="Disordered" evidence="12">
    <location>
        <begin position="1078"/>
        <end position="1141"/>
    </location>
</feature>
<dbReference type="SMART" id="SM00382">
    <property type="entry name" value="AAA"/>
    <property type="match status" value="1"/>
</dbReference>
<dbReference type="OMA" id="KLHVPMV"/>
<dbReference type="GO" id="GO:0000462">
    <property type="term" value="P:maturation of SSU-rRNA from tricistronic rRNA transcript (SSU-rRNA, 5.8S rRNA, LSU-rRNA)"/>
    <property type="evidence" value="ECO:0007669"/>
    <property type="project" value="TreeGrafter"/>
</dbReference>
<keyword evidence="4" id="KW-0547">Nucleotide-binding</keyword>
<keyword evidence="8" id="KW-0539">Nucleus</keyword>
<keyword evidence="3" id="KW-0597">Phosphoprotein</keyword>
<dbReference type="FunCoup" id="G7DTC5">
    <property type="interactions" value="903"/>
</dbReference>
<dbReference type="SMART" id="SM00785">
    <property type="entry name" value="AARP2CN"/>
    <property type="match status" value="1"/>
</dbReference>
<dbReference type="InterPro" id="IPR030387">
    <property type="entry name" value="G_Bms1/Tsr1_dom"/>
</dbReference>
<evidence type="ECO:0000259" key="13">
    <source>
        <dbReference type="PROSITE" id="PS51714"/>
    </source>
</evidence>
<dbReference type="GO" id="GO:0003924">
    <property type="term" value="F:GTPase activity"/>
    <property type="evidence" value="ECO:0007669"/>
    <property type="project" value="TreeGrafter"/>
</dbReference>
<evidence type="ECO:0000256" key="12">
    <source>
        <dbReference type="SAM" id="MobiDB-lite"/>
    </source>
</evidence>
<dbReference type="Pfam" id="PF08142">
    <property type="entry name" value="AARP2CN"/>
    <property type="match status" value="1"/>
</dbReference>
<keyword evidence="6" id="KW-0067">ATP-binding</keyword>
<feature type="region of interest" description="Disordered" evidence="12">
    <location>
        <begin position="418"/>
        <end position="518"/>
    </location>
</feature>
<organism evidence="14 15">
    <name type="scientific">Mixia osmundae (strain CBS 9802 / IAM 14324 / JCM 22182 / KY 12970)</name>
    <dbReference type="NCBI Taxonomy" id="764103"/>
    <lineage>
        <taxon>Eukaryota</taxon>
        <taxon>Fungi</taxon>
        <taxon>Dikarya</taxon>
        <taxon>Basidiomycota</taxon>
        <taxon>Pucciniomycotina</taxon>
        <taxon>Mixiomycetes</taxon>
        <taxon>Mixiales</taxon>
        <taxon>Mixiaceae</taxon>
        <taxon>Mixia</taxon>
    </lineage>
</organism>
<evidence type="ECO:0000256" key="3">
    <source>
        <dbReference type="ARBA" id="ARBA00022553"/>
    </source>
</evidence>
<dbReference type="RefSeq" id="XP_014571454.1">
    <property type="nucleotide sequence ID" value="XM_014715968.1"/>
</dbReference>
<dbReference type="OrthoDB" id="10260897at2759"/>
<feature type="compositionally biased region" description="Basic and acidic residues" evidence="12">
    <location>
        <begin position="335"/>
        <end position="347"/>
    </location>
</feature>
<feature type="region of interest" description="Disordered" evidence="12">
    <location>
        <begin position="322"/>
        <end position="356"/>
    </location>
</feature>
<evidence type="ECO:0000256" key="7">
    <source>
        <dbReference type="ARBA" id="ARBA00023134"/>
    </source>
</evidence>
<evidence type="ECO:0000256" key="9">
    <source>
        <dbReference type="ARBA" id="ARBA00049117"/>
    </source>
</evidence>
<dbReference type="FunFam" id="3.40.50.300:FF:000105">
    <property type="entry name" value="BMS1 ribosome biogenesis factor"/>
    <property type="match status" value="1"/>
</dbReference>
<evidence type="ECO:0000256" key="5">
    <source>
        <dbReference type="ARBA" id="ARBA00022801"/>
    </source>
</evidence>
<dbReference type="InParanoid" id="G7DTC5"/>
<feature type="coiled-coil region" evidence="11">
    <location>
        <begin position="671"/>
        <end position="698"/>
    </location>
</feature>
<dbReference type="EMBL" id="BABT02000025">
    <property type="protein sequence ID" value="GAA93772.1"/>
    <property type="molecule type" value="Genomic_DNA"/>
</dbReference>
<evidence type="ECO:0000256" key="4">
    <source>
        <dbReference type="ARBA" id="ARBA00022741"/>
    </source>
</evidence>
<feature type="compositionally biased region" description="Acidic residues" evidence="12">
    <location>
        <begin position="487"/>
        <end position="504"/>
    </location>
</feature>
<dbReference type="GO" id="GO:0005525">
    <property type="term" value="F:GTP binding"/>
    <property type="evidence" value="ECO:0007669"/>
    <property type="project" value="UniProtKB-KW"/>
</dbReference>
<evidence type="ECO:0000313" key="15">
    <source>
        <dbReference type="Proteomes" id="UP000009131"/>
    </source>
</evidence>
<feature type="compositionally biased region" description="Basic and acidic residues" evidence="12">
    <location>
        <begin position="37"/>
        <end position="51"/>
    </location>
</feature>
<keyword evidence="15" id="KW-1185">Reference proteome</keyword>
<dbReference type="InterPro" id="IPR037875">
    <property type="entry name" value="Bms1_N"/>
</dbReference>
<feature type="compositionally biased region" description="Basic and acidic residues" evidence="12">
    <location>
        <begin position="465"/>
        <end position="474"/>
    </location>
</feature>
<dbReference type="InterPro" id="IPR039761">
    <property type="entry name" value="Bms1/Tsr1"/>
</dbReference>
<dbReference type="STRING" id="764103.G7DTC5"/>
<dbReference type="PANTHER" id="PTHR12858:SF2">
    <property type="entry name" value="RIBOSOME BIOGENESIS PROTEIN BMS1 HOMOLOG"/>
    <property type="match status" value="1"/>
</dbReference>
<dbReference type="HOGENOM" id="CLU_002486_0_0_1"/>
<name>G7DTC5_MIXOS</name>
<evidence type="ECO:0000256" key="8">
    <source>
        <dbReference type="ARBA" id="ARBA00023242"/>
    </source>
</evidence>
<gene>
    <name evidence="14" type="primary">Mo00418</name>
    <name evidence="14" type="ORF">E5Q_00418</name>
</gene>
<evidence type="ECO:0000313" key="14">
    <source>
        <dbReference type="EMBL" id="GAA93772.1"/>
    </source>
</evidence>
<comment type="similarity">
    <text evidence="10">Belongs to the TRAFAC class translation factor GTPase superfamily. Bms1-like GTPase family. BMS1 subfamily.</text>
</comment>
<keyword evidence="5" id="KW-0378">Hydrolase</keyword>
<dbReference type="Gene3D" id="3.40.50.300">
    <property type="entry name" value="P-loop containing nucleotide triphosphate hydrolases"/>
    <property type="match status" value="1"/>
</dbReference>
<dbReference type="GO" id="GO:0032040">
    <property type="term" value="C:small-subunit processome"/>
    <property type="evidence" value="ECO:0007669"/>
    <property type="project" value="UniProtKB-ARBA"/>
</dbReference>
<feature type="region of interest" description="Disordered" evidence="12">
    <location>
        <begin position="1"/>
        <end position="51"/>
    </location>
</feature>
<dbReference type="SMART" id="SM01362">
    <property type="entry name" value="DUF663"/>
    <property type="match status" value="1"/>
</dbReference>
<dbReference type="Pfam" id="PF04950">
    <property type="entry name" value="RIBIOP_C"/>
    <property type="match status" value="1"/>
</dbReference>
<protein>
    <recommendedName>
        <fullName evidence="13">Bms1-type G domain-containing protein</fullName>
    </recommendedName>
</protein>
<dbReference type="GO" id="GO:0034511">
    <property type="term" value="F:U3 snoRNA binding"/>
    <property type="evidence" value="ECO:0007669"/>
    <property type="project" value="TreeGrafter"/>
</dbReference>
<evidence type="ECO:0000256" key="2">
    <source>
        <dbReference type="ARBA" id="ARBA00022517"/>
    </source>
</evidence>
<dbReference type="GO" id="GO:0000479">
    <property type="term" value="P:endonucleolytic cleavage of tricistronic rRNA transcript (SSU-rRNA, 5.8S rRNA, LSU-rRNA)"/>
    <property type="evidence" value="ECO:0007669"/>
    <property type="project" value="TreeGrafter"/>
</dbReference>
<comment type="subcellular location">
    <subcellularLocation>
        <location evidence="1">Nucleus</location>
        <location evidence="1">Nucleolus</location>
    </subcellularLocation>
</comment>
<feature type="domain" description="Bms1-type G" evidence="13">
    <location>
        <begin position="85"/>
        <end position="250"/>
    </location>
</feature>
<dbReference type="InterPro" id="IPR012948">
    <property type="entry name" value="AARP2CN"/>
</dbReference>
<accession>G7DTC5</accession>
<feature type="compositionally biased region" description="Acidic residues" evidence="12">
    <location>
        <begin position="434"/>
        <end position="464"/>
    </location>
</feature>
<keyword evidence="7" id="KW-0342">GTP-binding</keyword>
<dbReference type="Proteomes" id="UP000009131">
    <property type="component" value="Unassembled WGS sequence"/>
</dbReference>
<dbReference type="InterPro" id="IPR003593">
    <property type="entry name" value="AAA+_ATPase"/>
</dbReference>
<evidence type="ECO:0000256" key="11">
    <source>
        <dbReference type="SAM" id="Coils"/>
    </source>
</evidence>
<keyword evidence="11" id="KW-0175">Coiled coil</keyword>
<feature type="compositionally biased region" description="Basic and acidic residues" evidence="12">
    <location>
        <begin position="15"/>
        <end position="25"/>
    </location>
</feature>
<dbReference type="CDD" id="cd01882">
    <property type="entry name" value="BMS1"/>
    <property type="match status" value="1"/>
</dbReference>
<evidence type="ECO:0000256" key="10">
    <source>
        <dbReference type="ARBA" id="ARBA00061391"/>
    </source>
</evidence>
<proteinExistence type="inferred from homology"/>
<reference evidence="14 15" key="1">
    <citation type="journal article" date="2011" name="J. Gen. Appl. Microbiol.">
        <title>Draft genome sequencing of the enigmatic basidiomycete Mixia osmundae.</title>
        <authorList>
            <person name="Nishida H."/>
            <person name="Nagatsuka Y."/>
            <person name="Sugiyama J."/>
        </authorList>
    </citation>
    <scope>NUCLEOTIDE SEQUENCE [LARGE SCALE GENOMIC DNA]</scope>
    <source>
        <strain evidence="15">CBS 9802 / IAM 14324 / JCM 22182 / KY 12970</strain>
    </source>
</reference>
<keyword evidence="2" id="KW-0690">Ribosome biogenesis</keyword>
<evidence type="ECO:0000256" key="6">
    <source>
        <dbReference type="ARBA" id="ARBA00022840"/>
    </source>
</evidence>